<evidence type="ECO:0000256" key="5">
    <source>
        <dbReference type="SAM" id="Coils"/>
    </source>
</evidence>
<feature type="domain" description="Exocyst complex component EXOC2/Sec5 N-terminal" evidence="6">
    <location>
        <begin position="81"/>
        <end position="920"/>
    </location>
</feature>
<evidence type="ECO:0000256" key="3">
    <source>
        <dbReference type="ARBA" id="ARBA00022483"/>
    </source>
</evidence>
<dbReference type="PANTHER" id="PTHR13043:SF1">
    <property type="entry name" value="EXOCYST COMPLEX COMPONENT 2"/>
    <property type="match status" value="1"/>
</dbReference>
<comment type="function">
    <text evidence="4">Component of the exocyst complex involved in the docking of exocytic vesicles with fusion sites on the plasma membrane.</text>
</comment>
<reference evidence="7 8" key="1">
    <citation type="submission" date="2016-03" db="EMBL/GenBank/DDBJ databases">
        <title>How can Kluyveromyces marxianus grow so fast - potential evolutionary course in Saccharomyces Complex revealed by comparative genomics.</title>
        <authorList>
            <person name="Mo W."/>
            <person name="Lu W."/>
            <person name="Yang X."/>
            <person name="Qi J."/>
            <person name="Lv H."/>
        </authorList>
    </citation>
    <scope>NUCLEOTIDE SEQUENCE [LARGE SCALE GENOMIC DNA]</scope>
    <source>
        <strain evidence="7 8">FIM1</strain>
    </source>
</reference>
<feature type="coiled-coil region" evidence="5">
    <location>
        <begin position="130"/>
        <end position="157"/>
    </location>
</feature>
<dbReference type="PANTHER" id="PTHR13043">
    <property type="entry name" value="EXOCYST COMPLEX COMPONENT SEC5"/>
    <property type="match status" value="1"/>
</dbReference>
<keyword evidence="2 4" id="KW-0813">Transport</keyword>
<comment type="subunit">
    <text evidence="4">Component of the exocyst complex.</text>
</comment>
<organism evidence="7 8">
    <name type="scientific">Kluyveromyces marxianus</name>
    <name type="common">Yeast</name>
    <name type="synonym">Candida kefyr</name>
    <dbReference type="NCBI Taxonomy" id="4911"/>
    <lineage>
        <taxon>Eukaryota</taxon>
        <taxon>Fungi</taxon>
        <taxon>Dikarya</taxon>
        <taxon>Ascomycota</taxon>
        <taxon>Saccharomycotina</taxon>
        <taxon>Saccharomycetes</taxon>
        <taxon>Saccharomycetales</taxon>
        <taxon>Saccharomycetaceae</taxon>
        <taxon>Kluyveromyces</taxon>
    </lineage>
</organism>
<proteinExistence type="inferred from homology"/>
<comment type="similarity">
    <text evidence="1 4">Belongs to the SEC5 family.</text>
</comment>
<evidence type="ECO:0000259" key="6">
    <source>
        <dbReference type="Pfam" id="PF15469"/>
    </source>
</evidence>
<evidence type="ECO:0000256" key="4">
    <source>
        <dbReference type="RuleBase" id="RU365069"/>
    </source>
</evidence>
<keyword evidence="5" id="KW-0175">Coiled coil</keyword>
<evidence type="ECO:0000256" key="1">
    <source>
        <dbReference type="ARBA" id="ARBA00010578"/>
    </source>
</evidence>
<accession>A0ABX6EZ40</accession>
<dbReference type="EMBL" id="CP015058">
    <property type="protein sequence ID" value="QGN16891.1"/>
    <property type="molecule type" value="Genomic_DNA"/>
</dbReference>
<sequence length="921" mass="106536">MNGTFDVSEEQLLQFYHLKSLEPVTSWKEDSTLVYQLEDGQWEEDNLETSYAVLNDLLQQEHEFNRTKGSGTTLEKEDVKDPLNPSIPAMELLRRLKIDPSSKQSYEYLITSKNFKPKLYLKKVHAQDTFEQLTRSLDTLDRSLQEQSHELKQLIQTNFAKYVRSKSNLDNIYSRFGTLMNSTNAENSQNYDEDELSVQKLNDNLNETMKQTSLKLQPLLNNNEKVQKFQWAIQFVNDNRYFFDLPKLLKNLLVNKDYTNLMFEYERAKSTYKNLSARNSGELQIGSDNSVIEKIWNEVELIMDRYRKYSWAKLLMPPAIGSSDSQEVFLPLLSKLIDLKVTENPIIMWIDTRMSNFQDQLKRTADQMMESIAQSSDNLLQNSSGNEIDLQFYLSMNIYSEERSSKADDSSANHTLMVQRGLTDVPAVVETWLLILKFMTELNTISTSFVEFWEHVERFLDNTYQTMLINERRQNRIIESNDELLEDGAAMLNLSDDEVNLLKQQGASFIKSVSNVLTSFFRSTQTKSNVKVTNNNSGNDPGSPSLYGFIPPRSNCLSCLRYLPKIVDPVFRFTTELAQLAIDSDSIESLRKLNVFITDRCVSAISSTRLRDLSMLYTLEDWEVYESLEDDRYSITLFPEMARSLQQYSIQTLRDILFSYEKLPVIKGISVVGYPSKQLLTGIEIQQVVSMESVLESVLKNAAKDKDNPRNSHTVLTLNNLKHIKSQTFPKVLQHFDEAFEMNLSTKKLELYNLLAKMESSIFGNYLSDLKFSLRDKLEDKFHDITWSTYTSNSFRVSDYIIETLMILIGIHSECFRIGPQLIERILKETQVFIAKYLFEAFKPYIGNISSDGLLQVTVDLLFLEKVLKGLLVEDTKTIIIACLQNCFQNDVPRMQRIIKETEPIVNSNLERTKIQFASLR</sequence>
<gene>
    <name evidence="7" type="primary">SEC5</name>
    <name evidence="7" type="ORF">FIM1_3618</name>
</gene>
<dbReference type="Pfam" id="PF15469">
    <property type="entry name" value="Sec5"/>
    <property type="match status" value="1"/>
</dbReference>
<protein>
    <recommendedName>
        <fullName evidence="4">Exocyst complex component SEC5</fullName>
    </recommendedName>
</protein>
<keyword evidence="3 4" id="KW-0268">Exocytosis</keyword>
<keyword evidence="4" id="KW-0653">Protein transport</keyword>
<name>A0ABX6EZ40_KLUMA</name>
<evidence type="ECO:0000313" key="8">
    <source>
        <dbReference type="Proteomes" id="UP000422736"/>
    </source>
</evidence>
<dbReference type="Proteomes" id="UP000422736">
    <property type="component" value="Chromosome 5"/>
</dbReference>
<evidence type="ECO:0000256" key="2">
    <source>
        <dbReference type="ARBA" id="ARBA00022448"/>
    </source>
</evidence>
<evidence type="ECO:0000313" key="7">
    <source>
        <dbReference type="EMBL" id="QGN16891.1"/>
    </source>
</evidence>
<dbReference type="InterPro" id="IPR029175">
    <property type="entry name" value="EXOC2/Sec5"/>
</dbReference>
<keyword evidence="8" id="KW-1185">Reference proteome</keyword>
<dbReference type="InterPro" id="IPR039481">
    <property type="entry name" value="EXOC2/Sec5_N_dom"/>
</dbReference>